<dbReference type="EMBL" id="CABVHJ010000063">
    <property type="protein sequence ID" value="VVN48405.1"/>
    <property type="molecule type" value="Genomic_DNA"/>
</dbReference>
<protein>
    <submittedName>
        <fullName evidence="1">Uncharacterized protein</fullName>
    </submittedName>
</protein>
<proteinExistence type="predicted"/>
<gene>
    <name evidence="1" type="ORF">PS655_06082</name>
</gene>
<reference evidence="1 2" key="1">
    <citation type="submission" date="2019-09" db="EMBL/GenBank/DDBJ databases">
        <authorList>
            <person name="Chandra G."/>
            <person name="Truman W A."/>
        </authorList>
    </citation>
    <scope>NUCLEOTIDE SEQUENCE [LARGE SCALE GENOMIC DNA]</scope>
    <source>
        <strain evidence="1">PS655</strain>
    </source>
</reference>
<evidence type="ECO:0000313" key="2">
    <source>
        <dbReference type="Proteomes" id="UP000327167"/>
    </source>
</evidence>
<accession>A0A5E6Y5R4</accession>
<dbReference type="AlphaFoldDB" id="A0A5E6Y5R4"/>
<evidence type="ECO:0000313" key="1">
    <source>
        <dbReference type="EMBL" id="VVN48405.1"/>
    </source>
</evidence>
<name>A0A5E6Y5R4_PSEFL</name>
<dbReference type="Proteomes" id="UP000327167">
    <property type="component" value="Unassembled WGS sequence"/>
</dbReference>
<sequence length="192" mass="20442">MLADLLRADQTGFVGIAEFGEVDQFVLEGVELRRGVGQVAEAPAQITFDTVVADALAHQFHRIDAGALQIAYAFLTDILGEAFDLMTNPANQLTAVAPAGTPADAPGFDQHHRQSALSQFDGGVDPGEPAADHADIGGQVTVQKRIRCARPGRSGVIGASVFLGVLIHLFDFTLLQDRVIRRMIAWGGVVEI</sequence>
<organism evidence="1 2">
    <name type="scientific">Pseudomonas fluorescens</name>
    <dbReference type="NCBI Taxonomy" id="294"/>
    <lineage>
        <taxon>Bacteria</taxon>
        <taxon>Pseudomonadati</taxon>
        <taxon>Pseudomonadota</taxon>
        <taxon>Gammaproteobacteria</taxon>
        <taxon>Pseudomonadales</taxon>
        <taxon>Pseudomonadaceae</taxon>
        <taxon>Pseudomonas</taxon>
    </lineage>
</organism>